<protein>
    <submittedName>
        <fullName evidence="2">Uncharacterized protein</fullName>
    </submittedName>
</protein>
<dbReference type="Proteomes" id="UP000015104">
    <property type="component" value="Unassembled WGS sequence"/>
</dbReference>
<evidence type="ECO:0000313" key="2">
    <source>
        <dbReference type="EnsemblMetazoa" id="tetur03g03510.1"/>
    </source>
</evidence>
<keyword evidence="1" id="KW-0812">Transmembrane</keyword>
<accession>T1JZC9</accession>
<proteinExistence type="predicted"/>
<evidence type="ECO:0000313" key="3">
    <source>
        <dbReference type="Proteomes" id="UP000015104"/>
    </source>
</evidence>
<reference evidence="2" key="2">
    <citation type="submission" date="2015-06" db="UniProtKB">
        <authorList>
            <consortium name="EnsemblMetazoa"/>
        </authorList>
    </citation>
    <scope>IDENTIFICATION</scope>
</reference>
<name>T1JZC9_TETUR</name>
<dbReference type="HOGENOM" id="CLU_2592835_0_0_1"/>
<keyword evidence="1" id="KW-1133">Transmembrane helix</keyword>
<dbReference type="EnsemblMetazoa" id="tetur03g03510.1">
    <property type="protein sequence ID" value="tetur03g03510.1"/>
    <property type="gene ID" value="tetur03g03510"/>
</dbReference>
<keyword evidence="1" id="KW-0472">Membrane</keyword>
<reference evidence="3" key="1">
    <citation type="submission" date="2011-08" db="EMBL/GenBank/DDBJ databases">
        <authorList>
            <person name="Rombauts S."/>
        </authorList>
    </citation>
    <scope>NUCLEOTIDE SEQUENCE</scope>
    <source>
        <strain evidence="3">London</strain>
    </source>
</reference>
<sequence length="80" mass="9549">MVKDETILQLWYTVIYITKAEKSEKMALLFLSFFKIFFCPFLSTFQRYMIEKSINGGSMKRIKQPLEAWQGKQYLKLDPV</sequence>
<dbReference type="AlphaFoldDB" id="T1JZC9"/>
<organism evidence="2 3">
    <name type="scientific">Tetranychus urticae</name>
    <name type="common">Two-spotted spider mite</name>
    <dbReference type="NCBI Taxonomy" id="32264"/>
    <lineage>
        <taxon>Eukaryota</taxon>
        <taxon>Metazoa</taxon>
        <taxon>Ecdysozoa</taxon>
        <taxon>Arthropoda</taxon>
        <taxon>Chelicerata</taxon>
        <taxon>Arachnida</taxon>
        <taxon>Acari</taxon>
        <taxon>Acariformes</taxon>
        <taxon>Trombidiformes</taxon>
        <taxon>Prostigmata</taxon>
        <taxon>Eleutherengona</taxon>
        <taxon>Raphignathae</taxon>
        <taxon>Tetranychoidea</taxon>
        <taxon>Tetranychidae</taxon>
        <taxon>Tetranychus</taxon>
    </lineage>
</organism>
<evidence type="ECO:0000256" key="1">
    <source>
        <dbReference type="SAM" id="Phobius"/>
    </source>
</evidence>
<dbReference type="EMBL" id="CAEY01001120">
    <property type="status" value="NOT_ANNOTATED_CDS"/>
    <property type="molecule type" value="Genomic_DNA"/>
</dbReference>
<feature type="transmembrane region" description="Helical" evidence="1">
    <location>
        <begin position="26"/>
        <end position="45"/>
    </location>
</feature>
<keyword evidence="3" id="KW-1185">Reference proteome</keyword>